<organism evidence="7 8">
    <name type="scientific">Littorina saxatilis</name>
    <dbReference type="NCBI Taxonomy" id="31220"/>
    <lineage>
        <taxon>Eukaryota</taxon>
        <taxon>Metazoa</taxon>
        <taxon>Spiralia</taxon>
        <taxon>Lophotrochozoa</taxon>
        <taxon>Mollusca</taxon>
        <taxon>Gastropoda</taxon>
        <taxon>Caenogastropoda</taxon>
        <taxon>Littorinimorpha</taxon>
        <taxon>Littorinoidea</taxon>
        <taxon>Littorinidae</taxon>
        <taxon>Littorina</taxon>
    </lineage>
</organism>
<feature type="domain" description="WHEP-TRS" evidence="6">
    <location>
        <begin position="6"/>
        <end position="62"/>
    </location>
</feature>
<accession>A0AAN9G744</accession>
<dbReference type="SUPFAM" id="SSF55681">
    <property type="entry name" value="Class II aaRS and biotin synthetases"/>
    <property type="match status" value="1"/>
</dbReference>
<dbReference type="Gene3D" id="1.10.287.10">
    <property type="entry name" value="S15/NS1, RNA-binding"/>
    <property type="match status" value="1"/>
</dbReference>
<dbReference type="InterPro" id="IPR009068">
    <property type="entry name" value="uS15_NS1_RNA-bd_sf"/>
</dbReference>
<dbReference type="Proteomes" id="UP001374579">
    <property type="component" value="Unassembled WGS sequence"/>
</dbReference>
<dbReference type="GO" id="GO:0006427">
    <property type="term" value="P:histidyl-tRNA aminoacylation"/>
    <property type="evidence" value="ECO:0007669"/>
    <property type="project" value="TreeGrafter"/>
</dbReference>
<dbReference type="Gene3D" id="3.30.930.10">
    <property type="entry name" value="Bira Bifunctional Protein, Domain 2"/>
    <property type="match status" value="1"/>
</dbReference>
<keyword evidence="8" id="KW-1185">Reference proteome</keyword>
<keyword evidence="2" id="KW-0547">Nucleotide-binding</keyword>
<dbReference type="GO" id="GO:0005739">
    <property type="term" value="C:mitochondrion"/>
    <property type="evidence" value="ECO:0007669"/>
    <property type="project" value="TreeGrafter"/>
</dbReference>
<dbReference type="PANTHER" id="PTHR11476:SF7">
    <property type="entry name" value="HISTIDINE--TRNA LIGASE"/>
    <property type="match status" value="1"/>
</dbReference>
<keyword evidence="4" id="KW-0648">Protein biosynthesis</keyword>
<dbReference type="AlphaFoldDB" id="A0AAN9G744"/>
<evidence type="ECO:0000313" key="7">
    <source>
        <dbReference type="EMBL" id="KAK7097412.1"/>
    </source>
</evidence>
<dbReference type="InterPro" id="IPR045864">
    <property type="entry name" value="aa-tRNA-synth_II/BPL/LPL"/>
</dbReference>
<evidence type="ECO:0000313" key="8">
    <source>
        <dbReference type="Proteomes" id="UP001374579"/>
    </source>
</evidence>
<dbReference type="Pfam" id="PF00458">
    <property type="entry name" value="WHEP-TRS"/>
    <property type="match status" value="1"/>
</dbReference>
<dbReference type="EMBL" id="JBAMIC010000013">
    <property type="protein sequence ID" value="KAK7097412.1"/>
    <property type="molecule type" value="Genomic_DNA"/>
</dbReference>
<dbReference type="GO" id="GO:0004821">
    <property type="term" value="F:histidine-tRNA ligase activity"/>
    <property type="evidence" value="ECO:0007669"/>
    <property type="project" value="TreeGrafter"/>
</dbReference>
<dbReference type="GO" id="GO:0005829">
    <property type="term" value="C:cytosol"/>
    <property type="evidence" value="ECO:0007669"/>
    <property type="project" value="TreeGrafter"/>
</dbReference>
<dbReference type="InterPro" id="IPR041715">
    <property type="entry name" value="HisRS-like_core"/>
</dbReference>
<comment type="caution">
    <text evidence="7">The sequence shown here is derived from an EMBL/GenBank/DDBJ whole genome shotgun (WGS) entry which is preliminary data.</text>
</comment>
<evidence type="ECO:0000256" key="2">
    <source>
        <dbReference type="ARBA" id="ARBA00022741"/>
    </source>
</evidence>
<dbReference type="GO" id="GO:0003723">
    <property type="term" value="F:RNA binding"/>
    <property type="evidence" value="ECO:0007669"/>
    <property type="project" value="TreeGrafter"/>
</dbReference>
<proteinExistence type="predicted"/>
<evidence type="ECO:0000256" key="1">
    <source>
        <dbReference type="ARBA" id="ARBA00022598"/>
    </source>
</evidence>
<dbReference type="PROSITE" id="PS51185">
    <property type="entry name" value="WHEP_TRS_2"/>
    <property type="match status" value="1"/>
</dbReference>
<sequence>MADTVDRAKIQEEIKVQGLVVRKLKTDKAPKEQIGEEVAKLLALKAQLGGDDGPKKFVLKTPKGTRDYNPHQMAIREGVFGKIIRCFKRHGAETIDTPVFELKETLTGKYGEDSKLIYDLKDQGGEICSLRYDLTVSLCAQVNS</sequence>
<evidence type="ECO:0000259" key="6">
    <source>
        <dbReference type="PROSITE" id="PS51185"/>
    </source>
</evidence>
<dbReference type="GO" id="GO:0032543">
    <property type="term" value="P:mitochondrial translation"/>
    <property type="evidence" value="ECO:0007669"/>
    <property type="project" value="TreeGrafter"/>
</dbReference>
<dbReference type="GO" id="GO:0005524">
    <property type="term" value="F:ATP binding"/>
    <property type="evidence" value="ECO:0007669"/>
    <property type="project" value="UniProtKB-KW"/>
</dbReference>
<protein>
    <recommendedName>
        <fullName evidence="6">WHEP-TRS domain-containing protein</fullName>
    </recommendedName>
</protein>
<keyword evidence="1" id="KW-0436">Ligase</keyword>
<keyword evidence="5" id="KW-0030">Aminoacyl-tRNA synthetase</keyword>
<gene>
    <name evidence="7" type="ORF">V1264_004396</name>
</gene>
<evidence type="ECO:0000256" key="5">
    <source>
        <dbReference type="ARBA" id="ARBA00023146"/>
    </source>
</evidence>
<evidence type="ECO:0000256" key="4">
    <source>
        <dbReference type="ARBA" id="ARBA00022917"/>
    </source>
</evidence>
<reference evidence="7 8" key="1">
    <citation type="submission" date="2024-02" db="EMBL/GenBank/DDBJ databases">
        <title>Chromosome-scale genome assembly of the rough periwinkle Littorina saxatilis.</title>
        <authorList>
            <person name="De Jode A."/>
            <person name="Faria R."/>
            <person name="Formenti G."/>
            <person name="Sims Y."/>
            <person name="Smith T.P."/>
            <person name="Tracey A."/>
            <person name="Wood J.M.D."/>
            <person name="Zagrodzka Z.B."/>
            <person name="Johannesson K."/>
            <person name="Butlin R.K."/>
            <person name="Leder E.H."/>
        </authorList>
    </citation>
    <scope>NUCLEOTIDE SEQUENCE [LARGE SCALE GENOMIC DNA]</scope>
    <source>
        <strain evidence="7">Snail1</strain>
        <tissue evidence="7">Muscle</tissue>
    </source>
</reference>
<dbReference type="PANTHER" id="PTHR11476">
    <property type="entry name" value="HISTIDYL-TRNA SYNTHETASE"/>
    <property type="match status" value="1"/>
</dbReference>
<dbReference type="InterPro" id="IPR000738">
    <property type="entry name" value="WHEP-TRS_dom"/>
</dbReference>
<evidence type="ECO:0000256" key="3">
    <source>
        <dbReference type="ARBA" id="ARBA00022840"/>
    </source>
</evidence>
<dbReference type="SUPFAM" id="SSF47060">
    <property type="entry name" value="S15/NS1 RNA-binding domain"/>
    <property type="match status" value="1"/>
</dbReference>
<keyword evidence="3" id="KW-0067">ATP-binding</keyword>
<name>A0AAN9G744_9CAEN</name>
<dbReference type="SMART" id="SM00991">
    <property type="entry name" value="WHEP-TRS"/>
    <property type="match status" value="1"/>
</dbReference>
<dbReference type="Pfam" id="PF13393">
    <property type="entry name" value="tRNA-synt_His"/>
    <property type="match status" value="1"/>
</dbReference>